<feature type="transmembrane region" description="Helical" evidence="8">
    <location>
        <begin position="119"/>
        <end position="138"/>
    </location>
</feature>
<evidence type="ECO:0000313" key="9">
    <source>
        <dbReference type="EMBL" id="KAF0132881.1"/>
    </source>
</evidence>
<feature type="transmembrane region" description="Helical" evidence="8">
    <location>
        <begin position="6"/>
        <end position="24"/>
    </location>
</feature>
<feature type="transmembrane region" description="Helical" evidence="8">
    <location>
        <begin position="204"/>
        <end position="229"/>
    </location>
</feature>
<gene>
    <name evidence="9" type="ORF">FD145_1538</name>
</gene>
<dbReference type="AlphaFoldDB" id="A0A833KZT5"/>
<evidence type="ECO:0000256" key="1">
    <source>
        <dbReference type="ARBA" id="ARBA00004651"/>
    </source>
</evidence>
<dbReference type="InterPro" id="IPR038770">
    <property type="entry name" value="Na+/solute_symporter_sf"/>
</dbReference>
<evidence type="ECO:0000256" key="6">
    <source>
        <dbReference type="ARBA" id="ARBA00022989"/>
    </source>
</evidence>
<dbReference type="PANTHER" id="PTHR36838">
    <property type="entry name" value="AUXIN EFFLUX CARRIER FAMILY PROTEIN"/>
    <property type="match status" value="1"/>
</dbReference>
<comment type="similarity">
    <text evidence="2">Belongs to the auxin efflux carrier (TC 2.A.69) family.</text>
</comment>
<dbReference type="GO" id="GO:0055085">
    <property type="term" value="P:transmembrane transport"/>
    <property type="evidence" value="ECO:0007669"/>
    <property type="project" value="InterPro"/>
</dbReference>
<comment type="caution">
    <text evidence="9">The sequence shown here is derived from an EMBL/GenBank/DDBJ whole genome shotgun (WGS) entry which is preliminary data.</text>
</comment>
<evidence type="ECO:0000256" key="3">
    <source>
        <dbReference type="ARBA" id="ARBA00022448"/>
    </source>
</evidence>
<accession>A0A833KZT5</accession>
<sequence length="288" mass="32036">MSLLTRILFPVIFISGLGYIYAKLNKTEPQIISEIIMYLTIPALFFISFYKQEISFYELPVTLATILAVVFGVFLITFLLRKIFKLPRGIYLPAVFMNSAFIGFPIVLLAYGAQGLSRAIAYDFFNGLLIFTFGIFIASGKKDAAEAFKLPFFYAAIAGLLLNLYNIKVPPLILKPIEMLGSTTIILALLMLGFRMGTAKIKTLLIPILSSFLRMVVGSFIAMLVVYLFKIEPSLGKVLIIMSALPSAFMGLVIGEKYKKDLDVISSSIAVCTLLSVLYIPFLLWLLK</sequence>
<evidence type="ECO:0000256" key="5">
    <source>
        <dbReference type="ARBA" id="ARBA00022692"/>
    </source>
</evidence>
<protein>
    <submittedName>
        <fullName evidence="9">Auxin efflux carrier</fullName>
    </submittedName>
</protein>
<keyword evidence="3" id="KW-0813">Transport</keyword>
<dbReference type="InterPro" id="IPR004776">
    <property type="entry name" value="Mem_transp_PIN-like"/>
</dbReference>
<feature type="transmembrane region" description="Helical" evidence="8">
    <location>
        <begin position="90"/>
        <end position="113"/>
    </location>
</feature>
<keyword evidence="6 8" id="KW-1133">Transmembrane helix</keyword>
<feature type="transmembrane region" description="Helical" evidence="8">
    <location>
        <begin position="173"/>
        <end position="192"/>
    </location>
</feature>
<evidence type="ECO:0000256" key="8">
    <source>
        <dbReference type="SAM" id="Phobius"/>
    </source>
</evidence>
<dbReference type="GO" id="GO:0005886">
    <property type="term" value="C:plasma membrane"/>
    <property type="evidence" value="ECO:0007669"/>
    <property type="project" value="UniProtKB-SubCell"/>
</dbReference>
<dbReference type="Proteomes" id="UP000488506">
    <property type="component" value="Unassembled WGS sequence"/>
</dbReference>
<reference evidence="9 10" key="1">
    <citation type="submission" date="2019-12" db="EMBL/GenBank/DDBJ databases">
        <authorList>
            <person name="Wolfe R."/>
            <person name="Danczak R."/>
            <person name="Wilkins M."/>
        </authorList>
    </citation>
    <scope>NUCLEOTIDE SEQUENCE [LARGE SCALE GENOMIC DNA]</scope>
    <source>
        <strain evidence="9">X2_MaxBin.013</strain>
    </source>
</reference>
<dbReference type="Gene3D" id="1.20.1530.20">
    <property type="match status" value="1"/>
</dbReference>
<name>A0A833KZT5_UNCSA</name>
<keyword evidence="7 8" id="KW-0472">Membrane</keyword>
<evidence type="ECO:0000256" key="2">
    <source>
        <dbReference type="ARBA" id="ARBA00010145"/>
    </source>
</evidence>
<feature type="transmembrane region" description="Helical" evidence="8">
    <location>
        <begin position="235"/>
        <end position="255"/>
    </location>
</feature>
<feature type="transmembrane region" description="Helical" evidence="8">
    <location>
        <begin position="31"/>
        <end position="50"/>
    </location>
</feature>
<keyword evidence="4" id="KW-1003">Cell membrane</keyword>
<feature type="transmembrane region" description="Helical" evidence="8">
    <location>
        <begin position="150"/>
        <end position="167"/>
    </location>
</feature>
<dbReference type="EMBL" id="WPAF01000040">
    <property type="protein sequence ID" value="KAF0132881.1"/>
    <property type="molecule type" value="Genomic_DNA"/>
</dbReference>
<organism evidence="9 10">
    <name type="scientific">Candidatus Saganbacteria bacterium</name>
    <dbReference type="NCBI Taxonomy" id="2575572"/>
    <lineage>
        <taxon>Bacteria</taxon>
        <taxon>Bacillati</taxon>
        <taxon>Saganbacteria</taxon>
    </lineage>
</organism>
<feature type="transmembrane region" description="Helical" evidence="8">
    <location>
        <begin position="56"/>
        <end position="78"/>
    </location>
</feature>
<evidence type="ECO:0000256" key="7">
    <source>
        <dbReference type="ARBA" id="ARBA00023136"/>
    </source>
</evidence>
<comment type="subcellular location">
    <subcellularLocation>
        <location evidence="1">Cell membrane</location>
        <topology evidence="1">Multi-pass membrane protein</topology>
    </subcellularLocation>
</comment>
<proteinExistence type="inferred from homology"/>
<feature type="transmembrane region" description="Helical" evidence="8">
    <location>
        <begin position="267"/>
        <end position="287"/>
    </location>
</feature>
<dbReference type="Pfam" id="PF03547">
    <property type="entry name" value="Mem_trans"/>
    <property type="match status" value="1"/>
</dbReference>
<evidence type="ECO:0000313" key="10">
    <source>
        <dbReference type="Proteomes" id="UP000488506"/>
    </source>
</evidence>
<keyword evidence="5 8" id="KW-0812">Transmembrane</keyword>
<evidence type="ECO:0000256" key="4">
    <source>
        <dbReference type="ARBA" id="ARBA00022475"/>
    </source>
</evidence>
<dbReference type="PANTHER" id="PTHR36838:SF1">
    <property type="entry name" value="SLR1864 PROTEIN"/>
    <property type="match status" value="1"/>
</dbReference>